<dbReference type="EMBL" id="NPIA01000004">
    <property type="protein sequence ID" value="OZM56933.1"/>
    <property type="molecule type" value="Genomic_DNA"/>
</dbReference>
<dbReference type="Proteomes" id="UP000217083">
    <property type="component" value="Unassembled WGS sequence"/>
</dbReference>
<keyword evidence="4" id="KW-1185">Reference proteome</keyword>
<dbReference type="PANTHER" id="PTHR43155:SF2">
    <property type="entry name" value="CYCLIC DI-GMP PHOSPHODIESTERASE PA4108"/>
    <property type="match status" value="1"/>
</dbReference>
<dbReference type="CDD" id="cd00077">
    <property type="entry name" value="HDc"/>
    <property type="match status" value="1"/>
</dbReference>
<dbReference type="RefSeq" id="WP_094924438.1">
    <property type="nucleotide sequence ID" value="NZ_NPIA01000004.1"/>
</dbReference>
<proteinExistence type="predicted"/>
<feature type="domain" description="HD" evidence="1">
    <location>
        <begin position="135"/>
        <end position="256"/>
    </location>
</feature>
<dbReference type="SUPFAM" id="SSF109604">
    <property type="entry name" value="HD-domain/PDEase-like"/>
    <property type="match status" value="1"/>
</dbReference>
<evidence type="ECO:0000313" key="3">
    <source>
        <dbReference type="EMBL" id="OZM56933.1"/>
    </source>
</evidence>
<feature type="domain" description="HD-GYP" evidence="2">
    <location>
        <begin position="113"/>
        <end position="303"/>
    </location>
</feature>
<dbReference type="InterPro" id="IPR037522">
    <property type="entry name" value="HD_GYP_dom"/>
</dbReference>
<gene>
    <name evidence="3" type="ORF">CIB95_09185</name>
</gene>
<dbReference type="InterPro" id="IPR011051">
    <property type="entry name" value="RmlC_Cupin_sf"/>
</dbReference>
<dbReference type="NCBIfam" id="TIGR00277">
    <property type="entry name" value="HDIG"/>
    <property type="match status" value="1"/>
</dbReference>
<comment type="caution">
    <text evidence="3">The sequence shown here is derived from an EMBL/GenBank/DDBJ whole genome shotgun (WGS) entry which is preliminary data.</text>
</comment>
<dbReference type="SUPFAM" id="SSF51182">
    <property type="entry name" value="RmlC-like cupins"/>
    <property type="match status" value="1"/>
</dbReference>
<keyword evidence="3" id="KW-0378">Hydrolase</keyword>
<evidence type="ECO:0000259" key="2">
    <source>
        <dbReference type="PROSITE" id="PS51832"/>
    </source>
</evidence>
<dbReference type="PANTHER" id="PTHR43155">
    <property type="entry name" value="CYCLIC DI-GMP PHOSPHODIESTERASE PA4108-RELATED"/>
    <property type="match status" value="1"/>
</dbReference>
<dbReference type="PROSITE" id="PS51831">
    <property type="entry name" value="HD"/>
    <property type="match status" value="1"/>
</dbReference>
<reference evidence="4" key="1">
    <citation type="submission" date="2017-08" db="EMBL/GenBank/DDBJ databases">
        <authorList>
            <person name="Huang Z."/>
        </authorList>
    </citation>
    <scope>NUCLEOTIDE SEQUENCE [LARGE SCALE GENOMIC DNA]</scope>
    <source>
        <strain evidence="4">SA5d-4</strain>
    </source>
</reference>
<name>A0A263BT88_9BACI</name>
<organism evidence="3 4">
    <name type="scientific">Lottiidibacillus patelloidae</name>
    <dbReference type="NCBI Taxonomy" id="2670334"/>
    <lineage>
        <taxon>Bacteria</taxon>
        <taxon>Bacillati</taxon>
        <taxon>Bacillota</taxon>
        <taxon>Bacilli</taxon>
        <taxon>Bacillales</taxon>
        <taxon>Bacillaceae</taxon>
        <taxon>Lottiidibacillus</taxon>
    </lineage>
</organism>
<sequence>MQGFKLGKKGTYIEKVKFDTNEISLLSRGDGVEIMTHSIKKDKLFYAFPSENANVLEFFYVLSGEILCEIDDSKVTIGPEEYFKIQNIPEPIHFKALSDVHLLWVSSEPTFGQMSNEISSLMEIVKEVEKKDCYTVMHSDRVANYAIKIAKKMKCNKEQLERLSLSACLHDIGKINVPENILNKPGKLTKEEFEIIKKHPSDGADMLIGTNYKELAPIIEQHHERLDGSGYPKGLKGEEILLEAKIIAVCDTFDAMTEDRSYRKAFNAEFAINEIKSLIGIHFEREIVEEFEKVLKEDGYIEV</sequence>
<dbReference type="InterPro" id="IPR003607">
    <property type="entry name" value="HD/PDEase_dom"/>
</dbReference>
<dbReference type="AlphaFoldDB" id="A0A263BT88"/>
<dbReference type="SMART" id="SM00471">
    <property type="entry name" value="HDc"/>
    <property type="match status" value="1"/>
</dbReference>
<dbReference type="InterPro" id="IPR006675">
    <property type="entry name" value="HDIG_dom"/>
</dbReference>
<dbReference type="GO" id="GO:0016787">
    <property type="term" value="F:hydrolase activity"/>
    <property type="evidence" value="ECO:0007669"/>
    <property type="project" value="UniProtKB-KW"/>
</dbReference>
<dbReference type="InterPro" id="IPR006674">
    <property type="entry name" value="HD_domain"/>
</dbReference>
<evidence type="ECO:0000259" key="1">
    <source>
        <dbReference type="PROSITE" id="PS51831"/>
    </source>
</evidence>
<protein>
    <submittedName>
        <fullName evidence="3">Phosphohydrolase</fullName>
    </submittedName>
</protein>
<dbReference type="Gene3D" id="1.10.3210.10">
    <property type="entry name" value="Hypothetical protein af1432"/>
    <property type="match status" value="1"/>
</dbReference>
<reference evidence="3 4" key="2">
    <citation type="submission" date="2017-09" db="EMBL/GenBank/DDBJ databases">
        <title>Bacillus patelloidae sp. nov., isolated from the intestinal tract of a marine limpet.</title>
        <authorList>
            <person name="Liu R."/>
            <person name="Dong C."/>
            <person name="Shao Z."/>
        </authorList>
    </citation>
    <scope>NUCLEOTIDE SEQUENCE [LARGE SCALE GENOMIC DNA]</scope>
    <source>
        <strain evidence="3 4">SA5d-4</strain>
    </source>
</reference>
<accession>A0A263BT88</accession>
<dbReference type="Pfam" id="PF13487">
    <property type="entry name" value="HD_5"/>
    <property type="match status" value="1"/>
</dbReference>
<dbReference type="PROSITE" id="PS51832">
    <property type="entry name" value="HD_GYP"/>
    <property type="match status" value="1"/>
</dbReference>
<evidence type="ECO:0000313" key="4">
    <source>
        <dbReference type="Proteomes" id="UP000217083"/>
    </source>
</evidence>